<name>A0A8T3AFY6_DENNO</name>
<dbReference type="AlphaFoldDB" id="A0A8T3AFY6"/>
<feature type="domain" description="GAG-pre-integrase" evidence="1">
    <location>
        <begin position="33"/>
        <end position="80"/>
    </location>
</feature>
<evidence type="ECO:0000259" key="1">
    <source>
        <dbReference type="Pfam" id="PF13976"/>
    </source>
</evidence>
<evidence type="ECO:0000313" key="2">
    <source>
        <dbReference type="EMBL" id="KAI0494964.1"/>
    </source>
</evidence>
<dbReference type="EMBL" id="JAGYWB010000017">
    <property type="protein sequence ID" value="KAI0494964.1"/>
    <property type="molecule type" value="Genomic_DNA"/>
</dbReference>
<dbReference type="OrthoDB" id="1738488at2759"/>
<dbReference type="InterPro" id="IPR025724">
    <property type="entry name" value="GAG-pre-integrase_dom"/>
</dbReference>
<reference evidence="2" key="1">
    <citation type="journal article" date="2022" name="Front. Genet.">
        <title>Chromosome-Scale Assembly of the Dendrobium nobile Genome Provides Insights Into the Molecular Mechanism of the Biosynthesis of the Medicinal Active Ingredient of Dendrobium.</title>
        <authorList>
            <person name="Xu Q."/>
            <person name="Niu S.-C."/>
            <person name="Li K.-L."/>
            <person name="Zheng P.-J."/>
            <person name="Zhang X.-J."/>
            <person name="Jia Y."/>
            <person name="Liu Y."/>
            <person name="Niu Y.-X."/>
            <person name="Yu L.-H."/>
            <person name="Chen D.-F."/>
            <person name="Zhang G.-Q."/>
        </authorList>
    </citation>
    <scope>NUCLEOTIDE SEQUENCE</scope>
    <source>
        <tissue evidence="2">Leaf</tissue>
    </source>
</reference>
<keyword evidence="3" id="KW-1185">Reference proteome</keyword>
<gene>
    <name evidence="2" type="ORF">KFK09_025110</name>
</gene>
<proteinExistence type="predicted"/>
<evidence type="ECO:0000313" key="3">
    <source>
        <dbReference type="Proteomes" id="UP000829196"/>
    </source>
</evidence>
<dbReference type="Proteomes" id="UP000829196">
    <property type="component" value="Unassembled WGS sequence"/>
</dbReference>
<sequence>MCSELYYVKTSKSLIAAKNYPIMSHFAENDSRVNQDKDIIMWHYRLGHPKFMYIEKLFPHLFINKNLSLFKYETCQLAKHTKSSYLIIPYKPSKPFVLIHSDIWGPSKIKNINGARLISITS</sequence>
<dbReference type="Pfam" id="PF13976">
    <property type="entry name" value="gag_pre-integrs"/>
    <property type="match status" value="1"/>
</dbReference>
<comment type="caution">
    <text evidence="2">The sequence shown here is derived from an EMBL/GenBank/DDBJ whole genome shotgun (WGS) entry which is preliminary data.</text>
</comment>
<organism evidence="2 3">
    <name type="scientific">Dendrobium nobile</name>
    <name type="common">Orchid</name>
    <dbReference type="NCBI Taxonomy" id="94219"/>
    <lineage>
        <taxon>Eukaryota</taxon>
        <taxon>Viridiplantae</taxon>
        <taxon>Streptophyta</taxon>
        <taxon>Embryophyta</taxon>
        <taxon>Tracheophyta</taxon>
        <taxon>Spermatophyta</taxon>
        <taxon>Magnoliopsida</taxon>
        <taxon>Liliopsida</taxon>
        <taxon>Asparagales</taxon>
        <taxon>Orchidaceae</taxon>
        <taxon>Epidendroideae</taxon>
        <taxon>Malaxideae</taxon>
        <taxon>Dendrobiinae</taxon>
        <taxon>Dendrobium</taxon>
    </lineage>
</organism>
<protein>
    <recommendedName>
        <fullName evidence="1">GAG-pre-integrase domain-containing protein</fullName>
    </recommendedName>
</protein>
<accession>A0A8T3AFY6</accession>